<accession>A0A9W6ZX01</accession>
<feature type="transmembrane region" description="Helical" evidence="1">
    <location>
        <begin position="767"/>
        <end position="786"/>
    </location>
</feature>
<feature type="transmembrane region" description="Helical" evidence="1">
    <location>
        <begin position="12"/>
        <end position="31"/>
    </location>
</feature>
<feature type="transmembrane region" description="Helical" evidence="1">
    <location>
        <begin position="582"/>
        <end position="604"/>
    </location>
</feature>
<dbReference type="AlphaFoldDB" id="A0A9W6ZX01"/>
<keyword evidence="1" id="KW-0472">Membrane</keyword>
<dbReference type="OrthoDB" id="10476106at2759"/>
<feature type="transmembrane region" description="Helical" evidence="1">
    <location>
        <begin position="538"/>
        <end position="561"/>
    </location>
</feature>
<sequence length="889" mass="102263">MPAPPPHITKVGCYKAYYMFMCFYSFFYILLSSKDENGEFFFPVFRGSNEPHTPFVKTPQLQIWDSSTIFVYAPIFIGINVIYLRSLYSPWSPRQFLSILIIFPLMLGTKHASETILIDKEIVLVYKFDESVEGLSFFIENMAPSENRSCFLTTSSDMLSPGICQRGLLHWVDIGSKMLNVTAPDVSIVESACGENPYSHLCAHAREFSYYSFSRELLKLVGDLKKDALDKIPFFLNALGASPWLENDPEGTACVEAMERMACDLYLPQCGRSCYKKTICRQDCLDIHKVCPPTFFNAALASYTTGYTFMYLWAPSGLKEKVEPFTDLMRLMSNASCSSELIPDQCFEPTRTWEEQGGTLDSCFDSETEPSYYLELSPIQSKYRDIPGIDAEAYADPSTHVRERVWPNTTVVPRGGDSQINAFPNTRSPIWWRSAADSVGAGLSSGQLELLLQFFKFRFTSVEQHFNFFALQLFELREAKEIFLRVTNYYFVNMRIIMTLLAALIPYFISRRKSSAQDGVNENKELRDMKFNFNVNTYFVHFLCLCQCLIVTFMIYTSAVLSEWRDLLSESQINRNQTNGTVLVHAVWVMSLLLYNQICSAIILRPAHLSKILDMAVSSAEDENSQDYEPEDEIKEEEIAVSYHKDEEVWWITVQAYSFYLRAKRKATTLLGAVSLMLLPIYEYIRIDKLSLFRSIISWMMDLLHALALYWLLDSDTITFKGVKVENRFLIFSKIVIYPLILVLVFGTNLLDKEVDKNRRKRNTIRFTIYTTLVHTVYTIILAHFVDPFHGEDLIGYKKEGTDRLPENRIPYTLLITLLSFAAMIFRFGLLIDSFILAIQKTRGRTYQEIMQRPEQIVDDDLSFWFTRTRPAKVVAVTADDETSGSPDR</sequence>
<comment type="caution">
    <text evidence="2">The sequence shown here is derived from an EMBL/GenBank/DDBJ whole genome shotgun (WGS) entry which is preliminary data.</text>
</comment>
<feature type="transmembrane region" description="Helical" evidence="1">
    <location>
        <begin position="667"/>
        <end position="685"/>
    </location>
</feature>
<evidence type="ECO:0000313" key="2">
    <source>
        <dbReference type="EMBL" id="GMH57430.1"/>
    </source>
</evidence>
<dbReference type="EMBL" id="BRXY01000046">
    <property type="protein sequence ID" value="GMH57430.1"/>
    <property type="molecule type" value="Genomic_DNA"/>
</dbReference>
<protein>
    <submittedName>
        <fullName evidence="2">Uncharacterized protein</fullName>
    </submittedName>
</protein>
<gene>
    <name evidence="2" type="ORF">TrST_g9629</name>
</gene>
<evidence type="ECO:0000256" key="1">
    <source>
        <dbReference type="SAM" id="Phobius"/>
    </source>
</evidence>
<organism evidence="2 3">
    <name type="scientific">Triparma strigata</name>
    <dbReference type="NCBI Taxonomy" id="1606541"/>
    <lineage>
        <taxon>Eukaryota</taxon>
        <taxon>Sar</taxon>
        <taxon>Stramenopiles</taxon>
        <taxon>Ochrophyta</taxon>
        <taxon>Bolidophyceae</taxon>
        <taxon>Parmales</taxon>
        <taxon>Triparmaceae</taxon>
        <taxon>Triparma</taxon>
    </lineage>
</organism>
<feature type="transmembrane region" description="Helical" evidence="1">
    <location>
        <begin position="812"/>
        <end position="839"/>
    </location>
</feature>
<reference evidence="3" key="1">
    <citation type="journal article" date="2023" name="Commun. Biol.">
        <title>Genome analysis of Parmales, the sister group of diatoms, reveals the evolutionary specialization of diatoms from phago-mixotrophs to photoautotrophs.</title>
        <authorList>
            <person name="Ban H."/>
            <person name="Sato S."/>
            <person name="Yoshikawa S."/>
            <person name="Yamada K."/>
            <person name="Nakamura Y."/>
            <person name="Ichinomiya M."/>
            <person name="Sato N."/>
            <person name="Blanc-Mathieu R."/>
            <person name="Endo H."/>
            <person name="Kuwata A."/>
            <person name="Ogata H."/>
        </authorList>
    </citation>
    <scope>NUCLEOTIDE SEQUENCE [LARGE SCALE GENOMIC DNA]</scope>
    <source>
        <strain evidence="3">NIES 3701</strain>
    </source>
</reference>
<keyword evidence="1" id="KW-0812">Transmembrane</keyword>
<feature type="transmembrane region" description="Helical" evidence="1">
    <location>
        <begin position="69"/>
        <end position="88"/>
    </location>
</feature>
<keyword evidence="1" id="KW-1133">Transmembrane helix</keyword>
<keyword evidence="3" id="KW-1185">Reference proteome</keyword>
<feature type="transmembrane region" description="Helical" evidence="1">
    <location>
        <begin position="489"/>
        <end position="509"/>
    </location>
</feature>
<name>A0A9W6ZX01_9STRA</name>
<evidence type="ECO:0000313" key="3">
    <source>
        <dbReference type="Proteomes" id="UP001165085"/>
    </source>
</evidence>
<feature type="transmembrane region" description="Helical" evidence="1">
    <location>
        <begin position="729"/>
        <end position="747"/>
    </location>
</feature>
<dbReference type="Proteomes" id="UP001165085">
    <property type="component" value="Unassembled WGS sequence"/>
</dbReference>
<proteinExistence type="predicted"/>
<feature type="transmembrane region" description="Helical" evidence="1">
    <location>
        <begin position="692"/>
        <end position="713"/>
    </location>
</feature>